<dbReference type="PANTHER" id="PTHR30502">
    <property type="entry name" value="2-KETO-3-DEOXY-L-RHAMNONATE ALDOLASE"/>
    <property type="match status" value="1"/>
</dbReference>
<dbReference type="EMBL" id="BMMF01000002">
    <property type="protein sequence ID" value="GGK24474.1"/>
    <property type="molecule type" value="Genomic_DNA"/>
</dbReference>
<dbReference type="InterPro" id="IPR050251">
    <property type="entry name" value="HpcH-HpaI_aldolase"/>
</dbReference>
<dbReference type="Proteomes" id="UP000600449">
    <property type="component" value="Unassembled WGS sequence"/>
</dbReference>
<evidence type="ECO:0000256" key="3">
    <source>
        <dbReference type="ARBA" id="ARBA00023239"/>
    </source>
</evidence>
<protein>
    <submittedName>
        <fullName evidence="5">2,4-dihydroxyhept-2-ene-1,7-dioic acid aldolase</fullName>
    </submittedName>
</protein>
<accession>A0A917Q531</accession>
<keyword evidence="2" id="KW-0479">Metal-binding</keyword>
<name>A0A917Q531_9HYPH</name>
<dbReference type="GO" id="GO:0046872">
    <property type="term" value="F:metal ion binding"/>
    <property type="evidence" value="ECO:0007669"/>
    <property type="project" value="UniProtKB-KW"/>
</dbReference>
<evidence type="ECO:0000259" key="4">
    <source>
        <dbReference type="Pfam" id="PF03328"/>
    </source>
</evidence>
<comment type="similarity">
    <text evidence="1">Belongs to the HpcH/HpaI aldolase family.</text>
</comment>
<organism evidence="5 6">
    <name type="scientific">Salinarimonas ramus</name>
    <dbReference type="NCBI Taxonomy" id="690164"/>
    <lineage>
        <taxon>Bacteria</taxon>
        <taxon>Pseudomonadati</taxon>
        <taxon>Pseudomonadota</taxon>
        <taxon>Alphaproteobacteria</taxon>
        <taxon>Hyphomicrobiales</taxon>
        <taxon>Salinarimonadaceae</taxon>
        <taxon>Salinarimonas</taxon>
    </lineage>
</organism>
<dbReference type="InterPro" id="IPR015813">
    <property type="entry name" value="Pyrv/PenolPyrv_kinase-like_dom"/>
</dbReference>
<dbReference type="PANTHER" id="PTHR30502:SF0">
    <property type="entry name" value="PHOSPHOENOLPYRUVATE CARBOXYLASE FAMILY PROTEIN"/>
    <property type="match status" value="1"/>
</dbReference>
<reference evidence="5 6" key="1">
    <citation type="journal article" date="2014" name="Int. J. Syst. Evol. Microbiol.">
        <title>Complete genome sequence of Corynebacterium casei LMG S-19264T (=DSM 44701T), isolated from a smear-ripened cheese.</title>
        <authorList>
            <consortium name="US DOE Joint Genome Institute (JGI-PGF)"/>
            <person name="Walter F."/>
            <person name="Albersmeier A."/>
            <person name="Kalinowski J."/>
            <person name="Ruckert C."/>
        </authorList>
    </citation>
    <scope>NUCLEOTIDE SEQUENCE [LARGE SCALE GENOMIC DNA]</scope>
    <source>
        <strain evidence="5 6">CGMCC 1.9161</strain>
    </source>
</reference>
<dbReference type="RefSeq" id="WP_188909985.1">
    <property type="nucleotide sequence ID" value="NZ_BMMF01000002.1"/>
</dbReference>
<evidence type="ECO:0000313" key="6">
    <source>
        <dbReference type="Proteomes" id="UP000600449"/>
    </source>
</evidence>
<dbReference type="GO" id="GO:0016832">
    <property type="term" value="F:aldehyde-lyase activity"/>
    <property type="evidence" value="ECO:0007669"/>
    <property type="project" value="TreeGrafter"/>
</dbReference>
<dbReference type="Gene3D" id="3.20.20.60">
    <property type="entry name" value="Phosphoenolpyruvate-binding domains"/>
    <property type="match status" value="1"/>
</dbReference>
<dbReference type="AlphaFoldDB" id="A0A917Q531"/>
<comment type="caution">
    <text evidence="5">The sequence shown here is derived from an EMBL/GenBank/DDBJ whole genome shotgun (WGS) entry which is preliminary data.</text>
</comment>
<evidence type="ECO:0000313" key="5">
    <source>
        <dbReference type="EMBL" id="GGK24474.1"/>
    </source>
</evidence>
<gene>
    <name evidence="5" type="ORF">GCM10011322_08900</name>
</gene>
<proteinExistence type="inferred from homology"/>
<dbReference type="SUPFAM" id="SSF51621">
    <property type="entry name" value="Phosphoenolpyruvate/pyruvate domain"/>
    <property type="match status" value="1"/>
</dbReference>
<feature type="domain" description="HpcH/HpaI aldolase/citrate lyase" evidence="4">
    <location>
        <begin position="25"/>
        <end position="241"/>
    </location>
</feature>
<keyword evidence="3" id="KW-0456">Lyase</keyword>
<evidence type="ECO:0000256" key="1">
    <source>
        <dbReference type="ARBA" id="ARBA00005568"/>
    </source>
</evidence>
<dbReference type="Pfam" id="PF03328">
    <property type="entry name" value="HpcH_HpaI"/>
    <property type="match status" value="1"/>
</dbReference>
<dbReference type="InterPro" id="IPR040442">
    <property type="entry name" value="Pyrv_kinase-like_dom_sf"/>
</dbReference>
<evidence type="ECO:0000256" key="2">
    <source>
        <dbReference type="ARBA" id="ARBA00022723"/>
    </source>
</evidence>
<keyword evidence="6" id="KW-1185">Reference proteome</keyword>
<dbReference type="InterPro" id="IPR005000">
    <property type="entry name" value="Aldolase/citrate-lyase_domain"/>
</dbReference>
<dbReference type="GO" id="GO:0005737">
    <property type="term" value="C:cytoplasm"/>
    <property type="evidence" value="ECO:0007669"/>
    <property type="project" value="TreeGrafter"/>
</dbReference>
<sequence length="256" mass="26450">MSATFRLAERLAENRPLVSAWCGMPTPETAGLLAAEAFDAVTLDMQHGAIDFREVLQAIPLVAAHGKPTVVRVPVGAFATASRVLDAGAAGIIAPMINSVADARALVAYTKFPPVGERSWGPAGALALNGLQPPQYFQRANDAVMVLAMVETRAALDIVDEILAVDGLDGIFIGPADLSITLSGGAGVNPAAPEVDEALDHALARTRAAGKRIGVYAHIPERAALFKSKGFDFVAASSDANFMRAGARALLGGLAG</sequence>